<sequence>MSSLAVIILTKNEEKHIEAAIQNVKQCADEVLIIDSGSTDNTVAIAEKNGAIVRYRAWDDDFAAQRNFALEQTSADWVLYLDADERMDETMCREIRYIVVENRVGEYGLKREVIFNGHRFKHGIFAPDIVYRLFPREAVTWVGKVHEHPETNLQKSILKGALDHYSYESWHHWLQKADHYTTIWAEEQYSKGKRITLGKAFSHSFVGGLRALLLKGAFLDGWMGVFSSYQHAFYTMLKYVKLHELQQREKGK</sequence>
<dbReference type="EC" id="2.4.1.-" evidence="2"/>
<dbReference type="InterPro" id="IPR001173">
    <property type="entry name" value="Glyco_trans_2-like"/>
</dbReference>
<dbReference type="EMBL" id="CACRUX010000022">
    <property type="protein sequence ID" value="VYT86198.1"/>
    <property type="molecule type" value="Genomic_DNA"/>
</dbReference>
<reference evidence="2" key="1">
    <citation type="submission" date="2019-11" db="EMBL/GenBank/DDBJ databases">
        <authorList>
            <person name="Feng L."/>
        </authorList>
    </citation>
    <scope>NUCLEOTIDE SEQUENCE</scope>
    <source>
        <strain evidence="2">VrattiLFYP33</strain>
    </source>
</reference>
<evidence type="ECO:0000313" key="2">
    <source>
        <dbReference type="EMBL" id="VYT86198.1"/>
    </source>
</evidence>
<feature type="domain" description="Glycosyltransferase 2-like" evidence="1">
    <location>
        <begin position="6"/>
        <end position="95"/>
    </location>
</feature>
<organism evidence="2">
    <name type="scientific">Veillonella ratti</name>
    <dbReference type="NCBI Taxonomy" id="103892"/>
    <lineage>
        <taxon>Bacteria</taxon>
        <taxon>Bacillati</taxon>
        <taxon>Bacillota</taxon>
        <taxon>Negativicutes</taxon>
        <taxon>Veillonellales</taxon>
        <taxon>Veillonellaceae</taxon>
        <taxon>Veillonella</taxon>
    </lineage>
</organism>
<protein>
    <submittedName>
        <fullName evidence="2">SPBc2 prophage-derived glycosyltransferase SunS</fullName>
        <ecNumber evidence="2">2.4.1.-</ecNumber>
    </submittedName>
</protein>
<dbReference type="InterPro" id="IPR029044">
    <property type="entry name" value="Nucleotide-diphossugar_trans"/>
</dbReference>
<dbReference type="CDD" id="cd02511">
    <property type="entry name" value="Beta4Glucosyltransferase"/>
    <property type="match status" value="1"/>
</dbReference>
<proteinExistence type="predicted"/>
<dbReference type="SUPFAM" id="SSF53448">
    <property type="entry name" value="Nucleotide-diphospho-sugar transferases"/>
    <property type="match status" value="1"/>
</dbReference>
<dbReference type="Pfam" id="PF00535">
    <property type="entry name" value="Glycos_transf_2"/>
    <property type="match status" value="1"/>
</dbReference>
<dbReference type="AlphaFoldDB" id="A0A6N3A7B5"/>
<evidence type="ECO:0000259" key="1">
    <source>
        <dbReference type="Pfam" id="PF00535"/>
    </source>
</evidence>
<keyword evidence="2" id="KW-0328">Glycosyltransferase</keyword>
<dbReference type="PANTHER" id="PTHR43630">
    <property type="entry name" value="POLY-BETA-1,6-N-ACETYL-D-GLUCOSAMINE SYNTHASE"/>
    <property type="match status" value="1"/>
</dbReference>
<gene>
    <name evidence="2" type="primary">sunS</name>
    <name evidence="2" type="ORF">VRLFYP33_00637</name>
</gene>
<dbReference type="Gene3D" id="3.90.550.10">
    <property type="entry name" value="Spore Coat Polysaccharide Biosynthesis Protein SpsA, Chain A"/>
    <property type="match status" value="1"/>
</dbReference>
<dbReference type="PANTHER" id="PTHR43630:SF2">
    <property type="entry name" value="GLYCOSYLTRANSFERASE"/>
    <property type="match status" value="1"/>
</dbReference>
<keyword evidence="2" id="KW-0808">Transferase</keyword>
<dbReference type="RefSeq" id="WP_021841295.1">
    <property type="nucleotide sequence ID" value="NZ_CACRUX010000022.1"/>
</dbReference>
<dbReference type="GO" id="GO:0016757">
    <property type="term" value="F:glycosyltransferase activity"/>
    <property type="evidence" value="ECO:0007669"/>
    <property type="project" value="UniProtKB-KW"/>
</dbReference>
<name>A0A6N3A7B5_9FIRM</name>
<accession>A0A6N3A7B5</accession>